<dbReference type="GO" id="GO:0008311">
    <property type="term" value="F:double-stranded DNA 3'-5' DNA exonuclease activity"/>
    <property type="evidence" value="ECO:0007669"/>
    <property type="project" value="InterPro"/>
</dbReference>
<sequence length="438" mass="48562">MRFLTWNIQGGGGSRVPSIVHEIARLRPDVVGLTEVRFANLEPLRQALNHAGFDYIETTCSAGNANSVLLASKIALTRIDNPIAHDQERWLPVEIESRDVKVLCVHIPGGTDNKFGADGVGISGKKRKELLWDEVIRFARRHKSEKAVILGDFNTGLPEDAQGTPFVLSDYIRILRSEKYIDTWRQLNPSAREFTWYTKRKSKETSESEDYNGFRLDYIYVSPTLREAIRDSRHIHEVRRNKISDHAIVVTDLTLGALQDQPRSLPQAPPLSAHTANPRTPSPQVPSQSGPPGTPSGPPDAGRESQSDSFVAALMKARIPAENHDFIRRFTTAIGIAEFRAVERADKPYVIAVRRDGLPDLHIFYGYTTGFTSKEEIVAVAGGGVGCAPSSRKGTWYVKHPINQVRPSGKRSQSVTREAKMCHCGMQLSVTGVCSNCD</sequence>
<dbReference type="AlphaFoldDB" id="A0A7I7WVP9"/>
<dbReference type="EMBL" id="AP022608">
    <property type="protein sequence ID" value="BBZ20875.1"/>
    <property type="molecule type" value="Genomic_DNA"/>
</dbReference>
<feature type="region of interest" description="Disordered" evidence="1">
    <location>
        <begin position="260"/>
        <end position="307"/>
    </location>
</feature>
<proteinExistence type="predicted"/>
<reference evidence="3 4" key="1">
    <citation type="journal article" date="2019" name="Emerg. Microbes Infect.">
        <title>Comprehensive subspecies identification of 175 nontuberculous mycobacteria species based on 7547 genomic profiles.</title>
        <authorList>
            <person name="Matsumoto Y."/>
            <person name="Kinjo T."/>
            <person name="Motooka D."/>
            <person name="Nabeya D."/>
            <person name="Jung N."/>
            <person name="Uechi K."/>
            <person name="Horii T."/>
            <person name="Iida T."/>
            <person name="Fujita J."/>
            <person name="Nakamura S."/>
        </authorList>
    </citation>
    <scope>NUCLEOTIDE SEQUENCE [LARGE SCALE GENOMIC DNA]</scope>
    <source>
        <strain evidence="3 4">JCM 12688</strain>
    </source>
</reference>
<dbReference type="Proteomes" id="UP000466187">
    <property type="component" value="Chromosome"/>
</dbReference>
<evidence type="ECO:0000313" key="4">
    <source>
        <dbReference type="Proteomes" id="UP000466187"/>
    </source>
</evidence>
<dbReference type="RefSeq" id="WP_163689575.1">
    <property type="nucleotide sequence ID" value="NZ_AP022608.1"/>
</dbReference>
<evidence type="ECO:0000313" key="3">
    <source>
        <dbReference type="EMBL" id="BBZ20875.1"/>
    </source>
</evidence>
<protein>
    <recommendedName>
        <fullName evidence="2">Endonuclease/exonuclease/phosphatase domain-containing protein</fullName>
    </recommendedName>
</protein>
<dbReference type="InterPro" id="IPR036691">
    <property type="entry name" value="Endo/exonu/phosph_ase_sf"/>
</dbReference>
<name>A0A7I7WVP9_MYCGU</name>
<dbReference type="Pfam" id="PF03372">
    <property type="entry name" value="Exo_endo_phos"/>
    <property type="match status" value="1"/>
</dbReference>
<dbReference type="KEGG" id="mgad:MGAD_52100"/>
<dbReference type="PANTHER" id="PTHR43250:SF2">
    <property type="entry name" value="EXODEOXYRIBONUCLEASE III"/>
    <property type="match status" value="1"/>
</dbReference>
<accession>A0A7I7WVP9</accession>
<gene>
    <name evidence="3" type="ORF">MGAD_52100</name>
</gene>
<dbReference type="InterPro" id="IPR005135">
    <property type="entry name" value="Endo/exonuclease/phosphatase"/>
</dbReference>
<organism evidence="3 4">
    <name type="scientific">Mycolicibacterium gadium</name>
    <name type="common">Mycobacterium gadium</name>
    <dbReference type="NCBI Taxonomy" id="1794"/>
    <lineage>
        <taxon>Bacteria</taxon>
        <taxon>Bacillati</taxon>
        <taxon>Actinomycetota</taxon>
        <taxon>Actinomycetes</taxon>
        <taxon>Mycobacteriales</taxon>
        <taxon>Mycobacteriaceae</taxon>
        <taxon>Mycolicibacterium</taxon>
    </lineage>
</organism>
<dbReference type="Gene3D" id="3.60.10.10">
    <property type="entry name" value="Endonuclease/exonuclease/phosphatase"/>
    <property type="match status" value="1"/>
</dbReference>
<evidence type="ECO:0000259" key="2">
    <source>
        <dbReference type="Pfam" id="PF03372"/>
    </source>
</evidence>
<dbReference type="PANTHER" id="PTHR43250">
    <property type="entry name" value="EXODEOXYRIBONUCLEASE III"/>
    <property type="match status" value="1"/>
</dbReference>
<dbReference type="GO" id="GO:0006281">
    <property type="term" value="P:DNA repair"/>
    <property type="evidence" value="ECO:0007669"/>
    <property type="project" value="InterPro"/>
</dbReference>
<dbReference type="InterPro" id="IPR037493">
    <property type="entry name" value="ExoIII-like"/>
</dbReference>
<dbReference type="SUPFAM" id="SSF56219">
    <property type="entry name" value="DNase I-like"/>
    <property type="match status" value="1"/>
</dbReference>
<evidence type="ECO:0000256" key="1">
    <source>
        <dbReference type="SAM" id="MobiDB-lite"/>
    </source>
</evidence>
<feature type="domain" description="Endonuclease/exonuclease/phosphatase" evidence="2">
    <location>
        <begin position="4"/>
        <end position="246"/>
    </location>
</feature>